<evidence type="ECO:0000313" key="2">
    <source>
        <dbReference type="EMBL" id="BAQ23241.1"/>
    </source>
</evidence>
<sequence>MLTARVMAYLYLIGTMFVVGTFLFLGLPVTPEIVGLTAYGVALIALERVAILCGVIK</sequence>
<proteinExistence type="predicted"/>
<keyword evidence="1" id="KW-1133">Transmembrane helix</keyword>
<evidence type="ECO:0000256" key="1">
    <source>
        <dbReference type="SAM" id="Phobius"/>
    </source>
</evidence>
<keyword evidence="1" id="KW-0812">Transmembrane</keyword>
<keyword evidence="1" id="KW-0472">Membrane</keyword>
<dbReference type="EMBL" id="AP014715">
    <property type="protein sequence ID" value="BAQ23241.1"/>
    <property type="molecule type" value="Genomic_DNA"/>
</dbReference>
<protein>
    <submittedName>
        <fullName evidence="2">Uncharacterized protein</fullName>
    </submittedName>
</protein>
<dbReference type="Proteomes" id="UP000225144">
    <property type="component" value="Genome"/>
</dbReference>
<reference evidence="2 3" key="1">
    <citation type="submission" date="2015-02" db="EMBL/GenBank/DDBJ databases">
        <title>Complete genome sequences of Edwardsiella bacteriophages, PEi20 and PEi26.</title>
        <authorList>
            <person name="Yasuike M."/>
            <person name="Nishiki I."/>
            <person name="Iwasaki Y."/>
            <person name="Nakamura Y."/>
            <person name="Fujiwara A."/>
            <person name="Hassan E.S."/>
            <person name="Mahmoud M.M."/>
            <person name="Kawato Y."/>
            <person name="Nagai S."/>
            <person name="Kobayashi T."/>
            <person name="Ototake M."/>
            <person name="Nakai T."/>
        </authorList>
    </citation>
    <scope>NUCLEOTIDE SEQUENCE [LARGE SCALE GENOMIC DNA]</scope>
</reference>
<feature type="transmembrane region" description="Helical" evidence="1">
    <location>
        <begin position="33"/>
        <end position="56"/>
    </location>
</feature>
<feature type="transmembrane region" description="Helical" evidence="1">
    <location>
        <begin position="7"/>
        <end position="27"/>
    </location>
</feature>
<accession>A0A0B6VTY3</accession>
<name>A0A0B6VTY3_9CAUD</name>
<organism evidence="2 3">
    <name type="scientific">Edwardsiella phage PEi26</name>
    <dbReference type="NCBI Taxonomy" id="1608311"/>
    <lineage>
        <taxon>Viruses</taxon>
        <taxon>Duplodnaviria</taxon>
        <taxon>Heunggongvirae</taxon>
        <taxon>Uroviricota</taxon>
        <taxon>Caudoviricetes</taxon>
        <taxon>Pantevenvirales</taxon>
        <taxon>Straboviridae</taxon>
        <taxon>Tevenvirinae</taxon>
        <taxon>Kanagawavirus</taxon>
        <taxon>Kanagawavirus pei20</taxon>
    </lineage>
</organism>
<evidence type="ECO:0000313" key="3">
    <source>
        <dbReference type="Proteomes" id="UP000225144"/>
    </source>
</evidence>